<dbReference type="STRING" id="92487.SAMN02745130_02775"/>
<sequence length="310" mass="33417">MSLALEVLRSLDLAEPTEAGRPPFLTAASGLVNVGDYLYVVADDEHHLGIFSRSQPHSGRLLRLLEGDLPAEPKARKAHKPDFEVLTVLPAFGPYPQGALFVLGSGSKKRRYRGVILGLAADGALNTEPLIIDLQPLYAELAEHFADLNIEGAFINRYLNLLQRGNKAETSQNACIRLDLAHSLNAILQKQALTADLLISIQPYALGEVQGTPLGFTDAVALPEGNWLFSAAAEATDHSYTDGELVAAALGVINAQDELVYLTQLDNRYKIEGISAQVEGNSLHLLLVTDADDPSQAAVLLQTQLSGYPF</sequence>
<dbReference type="RefSeq" id="WP_078923226.1">
    <property type="nucleotide sequence ID" value="NZ_FUYB01000015.1"/>
</dbReference>
<keyword evidence="2" id="KW-1185">Reference proteome</keyword>
<name>A0A1T4XBS7_9GAMM</name>
<evidence type="ECO:0000313" key="1">
    <source>
        <dbReference type="EMBL" id="SKA87004.1"/>
    </source>
</evidence>
<evidence type="ECO:0000313" key="2">
    <source>
        <dbReference type="Proteomes" id="UP000190460"/>
    </source>
</evidence>
<protein>
    <submittedName>
        <fullName evidence="1">Uncharacterized protein</fullName>
    </submittedName>
</protein>
<dbReference type="EMBL" id="FUYB01000015">
    <property type="protein sequence ID" value="SKA87004.1"/>
    <property type="molecule type" value="Genomic_DNA"/>
</dbReference>
<gene>
    <name evidence="1" type="ORF">SAMN02745130_02775</name>
</gene>
<dbReference type="AlphaFoldDB" id="A0A1T4XBS7"/>
<organism evidence="1 2">
    <name type="scientific">Thiothrix eikelboomii</name>
    <dbReference type="NCBI Taxonomy" id="92487"/>
    <lineage>
        <taxon>Bacteria</taxon>
        <taxon>Pseudomonadati</taxon>
        <taxon>Pseudomonadota</taxon>
        <taxon>Gammaproteobacteria</taxon>
        <taxon>Thiotrichales</taxon>
        <taxon>Thiotrichaceae</taxon>
        <taxon>Thiothrix</taxon>
    </lineage>
</organism>
<dbReference type="OrthoDB" id="8357313at2"/>
<proteinExistence type="predicted"/>
<reference evidence="1 2" key="1">
    <citation type="submission" date="2017-02" db="EMBL/GenBank/DDBJ databases">
        <authorList>
            <person name="Peterson S.W."/>
        </authorList>
    </citation>
    <scope>NUCLEOTIDE SEQUENCE [LARGE SCALE GENOMIC DNA]</scope>
    <source>
        <strain evidence="1 2">ATCC 49788</strain>
    </source>
</reference>
<dbReference type="Proteomes" id="UP000190460">
    <property type="component" value="Unassembled WGS sequence"/>
</dbReference>
<dbReference type="Pfam" id="PF22000">
    <property type="entry name" value="DUF6929"/>
    <property type="match status" value="1"/>
</dbReference>
<dbReference type="InterPro" id="IPR053851">
    <property type="entry name" value="DUF6929"/>
</dbReference>
<accession>A0A1T4XBS7</accession>